<keyword evidence="1" id="KW-0812">Transmembrane</keyword>
<dbReference type="STRING" id="1123281.SAMN02745180_02012"/>
<evidence type="ECO:0000256" key="1">
    <source>
        <dbReference type="SAM" id="Phobius"/>
    </source>
</evidence>
<dbReference type="AlphaFoldDB" id="A0A1M5Y5S3"/>
<name>A0A1M5Y5S3_9FIRM</name>
<keyword evidence="1" id="KW-0472">Membrane</keyword>
<dbReference type="InterPro" id="IPR019074">
    <property type="entry name" value="YabQ"/>
</dbReference>
<dbReference type="NCBIfam" id="TIGR02893">
    <property type="entry name" value="spore_yabQ"/>
    <property type="match status" value="1"/>
</dbReference>
<accession>A0A1M5Y5S3</accession>
<keyword evidence="3" id="KW-1185">Reference proteome</keyword>
<reference evidence="2 3" key="1">
    <citation type="submission" date="2016-11" db="EMBL/GenBank/DDBJ databases">
        <authorList>
            <person name="Jaros S."/>
            <person name="Januszkiewicz K."/>
            <person name="Wedrychowicz H."/>
        </authorList>
    </citation>
    <scope>NUCLEOTIDE SEQUENCE [LARGE SCALE GENOMIC DNA]</scope>
    <source>
        <strain evidence="2 3">DSM 13106</strain>
    </source>
</reference>
<feature type="transmembrane region" description="Helical" evidence="1">
    <location>
        <begin position="41"/>
        <end position="63"/>
    </location>
</feature>
<dbReference type="Proteomes" id="UP000184389">
    <property type="component" value="Unassembled WGS sequence"/>
</dbReference>
<feature type="transmembrane region" description="Helical" evidence="1">
    <location>
        <begin position="92"/>
        <end position="117"/>
    </location>
</feature>
<sequence>MDNSIKVQIYVFLSVFYGGLIIGFIYDIYRAFRYYLKPKKVATILGDFIFWIVVVIITFYMLIKSNFGEIRGYVFVGILLGVYIYLKVLSKLIYPLFIKILKVLHVFFNKIFHVVLYPLNLIKKLLMPHVNKVKKVNSVSKDTVKNMNKYINIISKKK</sequence>
<evidence type="ECO:0000313" key="3">
    <source>
        <dbReference type="Proteomes" id="UP000184389"/>
    </source>
</evidence>
<keyword evidence="1" id="KW-1133">Transmembrane helix</keyword>
<dbReference type="OrthoDB" id="1685240at2"/>
<dbReference type="Pfam" id="PF09578">
    <property type="entry name" value="Spore_YabQ"/>
    <property type="match status" value="1"/>
</dbReference>
<proteinExistence type="predicted"/>
<evidence type="ECO:0000313" key="2">
    <source>
        <dbReference type="EMBL" id="SHI07431.1"/>
    </source>
</evidence>
<dbReference type="EMBL" id="FQXR01000009">
    <property type="protein sequence ID" value="SHI07431.1"/>
    <property type="molecule type" value="Genomic_DNA"/>
</dbReference>
<feature type="transmembrane region" description="Helical" evidence="1">
    <location>
        <begin position="7"/>
        <end position="29"/>
    </location>
</feature>
<dbReference type="RefSeq" id="WP_072744691.1">
    <property type="nucleotide sequence ID" value="NZ_FQXR01000009.1"/>
</dbReference>
<protein>
    <submittedName>
        <fullName evidence="2">Spore cortex biosynthesis protein YabQ</fullName>
    </submittedName>
</protein>
<organism evidence="2 3">
    <name type="scientific">Sporanaerobacter acetigenes DSM 13106</name>
    <dbReference type="NCBI Taxonomy" id="1123281"/>
    <lineage>
        <taxon>Bacteria</taxon>
        <taxon>Bacillati</taxon>
        <taxon>Bacillota</taxon>
        <taxon>Tissierellia</taxon>
        <taxon>Tissierellales</taxon>
        <taxon>Sporanaerobacteraceae</taxon>
        <taxon>Sporanaerobacter</taxon>
    </lineage>
</organism>
<gene>
    <name evidence="2" type="ORF">SAMN02745180_02012</name>
</gene>